<sequence length="174" mass="19464">MSNNKGGSVRVYLEDFKIGQKFCLEPIIITLEDIYEFASKYDPLPIHLDSDFAVNSRFNGIIASGFHTLCAVWGQWVRLNKTGTEVIAGMGIDYLNWIAPVRPNDCLRGEIEVVDLIPSSKGGKGVQVLRLTVYNQDDKSVSTAQVRALMKSRCCERKKSLNRKPSKVIANELL</sequence>
<dbReference type="Gene3D" id="3.10.129.10">
    <property type="entry name" value="Hotdog Thioesterase"/>
    <property type="match status" value="1"/>
</dbReference>
<gene>
    <name evidence="2" type="ORF">GOM49_15165</name>
</gene>
<name>A0A6I6EZC1_9CLOT</name>
<accession>A0A6I6EZC1</accession>
<dbReference type="EMBL" id="CP046522">
    <property type="protein sequence ID" value="QGU96256.1"/>
    <property type="molecule type" value="Genomic_DNA"/>
</dbReference>
<dbReference type="SUPFAM" id="SSF54637">
    <property type="entry name" value="Thioesterase/thiol ester dehydrase-isomerase"/>
    <property type="match status" value="1"/>
</dbReference>
<proteinExistence type="predicted"/>
<keyword evidence="3" id="KW-1185">Reference proteome</keyword>
<dbReference type="PANTHER" id="PTHR43664">
    <property type="entry name" value="MONOAMINE OXIDASE-RELATED"/>
    <property type="match status" value="1"/>
</dbReference>
<dbReference type="InterPro" id="IPR029069">
    <property type="entry name" value="HotDog_dom_sf"/>
</dbReference>
<dbReference type="Pfam" id="PF01575">
    <property type="entry name" value="MaoC_dehydratas"/>
    <property type="match status" value="1"/>
</dbReference>
<feature type="domain" description="MaoC-like" evidence="1">
    <location>
        <begin position="18"/>
        <end position="123"/>
    </location>
</feature>
<dbReference type="InterPro" id="IPR002539">
    <property type="entry name" value="MaoC-like_dom"/>
</dbReference>
<protein>
    <submittedName>
        <fullName evidence="2">Acyl dehydratase</fullName>
    </submittedName>
</protein>
<evidence type="ECO:0000313" key="3">
    <source>
        <dbReference type="Proteomes" id="UP000422764"/>
    </source>
</evidence>
<reference evidence="2 3" key="1">
    <citation type="submission" date="2019-12" db="EMBL/GenBank/DDBJ databases">
        <title>Genome sequenceing of Clostridium bovifaecis.</title>
        <authorList>
            <person name="Yao Y."/>
        </authorList>
    </citation>
    <scope>NUCLEOTIDE SEQUENCE [LARGE SCALE GENOMIC DNA]</scope>
    <source>
        <strain evidence="2 3">BXX</strain>
    </source>
</reference>
<evidence type="ECO:0000313" key="2">
    <source>
        <dbReference type="EMBL" id="QGU96256.1"/>
    </source>
</evidence>
<dbReference type="AlphaFoldDB" id="A0A6I6EZC1"/>
<dbReference type="InterPro" id="IPR052342">
    <property type="entry name" value="MCH/BMMD"/>
</dbReference>
<evidence type="ECO:0000259" key="1">
    <source>
        <dbReference type="Pfam" id="PF01575"/>
    </source>
</evidence>
<organism evidence="2 3">
    <name type="scientific">Clostridium bovifaecis</name>
    <dbReference type="NCBI Taxonomy" id="2184719"/>
    <lineage>
        <taxon>Bacteria</taxon>
        <taxon>Bacillati</taxon>
        <taxon>Bacillota</taxon>
        <taxon>Clostridia</taxon>
        <taxon>Eubacteriales</taxon>
        <taxon>Clostridiaceae</taxon>
        <taxon>Clostridium</taxon>
    </lineage>
</organism>
<dbReference type="Proteomes" id="UP000422764">
    <property type="component" value="Chromosome"/>
</dbReference>
<dbReference type="PANTHER" id="PTHR43664:SF1">
    <property type="entry name" value="BETA-METHYLMALYL-COA DEHYDRATASE"/>
    <property type="match status" value="1"/>
</dbReference>